<organism evidence="1 2">
    <name type="scientific">Apiospora kogelbergensis</name>
    <dbReference type="NCBI Taxonomy" id="1337665"/>
    <lineage>
        <taxon>Eukaryota</taxon>
        <taxon>Fungi</taxon>
        <taxon>Dikarya</taxon>
        <taxon>Ascomycota</taxon>
        <taxon>Pezizomycotina</taxon>
        <taxon>Sordariomycetes</taxon>
        <taxon>Xylariomycetidae</taxon>
        <taxon>Amphisphaeriales</taxon>
        <taxon>Apiosporaceae</taxon>
        <taxon>Apiospora</taxon>
    </lineage>
</organism>
<name>A0AAW0RCN4_9PEZI</name>
<dbReference type="InterPro" id="IPR027417">
    <property type="entry name" value="P-loop_NTPase"/>
</dbReference>
<evidence type="ECO:0008006" key="3">
    <source>
        <dbReference type="Google" id="ProtNLM"/>
    </source>
</evidence>
<dbReference type="AlphaFoldDB" id="A0AAW0RCN4"/>
<dbReference type="EMBL" id="JAQQWP010000001">
    <property type="protein sequence ID" value="KAK8132516.1"/>
    <property type="molecule type" value="Genomic_DNA"/>
</dbReference>
<dbReference type="PANTHER" id="PTHR36978:SF3">
    <property type="entry name" value="P-LOOP CONTAINING NUCLEOSIDE TRIPHOSPHATE HYDROLASE PROTEIN"/>
    <property type="match status" value="1"/>
</dbReference>
<dbReference type="Pfam" id="PF17784">
    <property type="entry name" value="Sulfotransfer_4"/>
    <property type="match status" value="1"/>
</dbReference>
<dbReference type="Gene3D" id="3.40.50.300">
    <property type="entry name" value="P-loop containing nucleotide triphosphate hydrolases"/>
    <property type="match status" value="1"/>
</dbReference>
<accession>A0AAW0RCN4</accession>
<dbReference type="Proteomes" id="UP001392437">
    <property type="component" value="Unassembled WGS sequence"/>
</dbReference>
<evidence type="ECO:0000313" key="2">
    <source>
        <dbReference type="Proteomes" id="UP001392437"/>
    </source>
</evidence>
<keyword evidence="2" id="KW-1185">Reference proteome</keyword>
<reference evidence="1 2" key="1">
    <citation type="submission" date="2023-01" db="EMBL/GenBank/DDBJ databases">
        <title>Analysis of 21 Apiospora genomes using comparative genomics revels a genus with tremendous synthesis potential of carbohydrate active enzymes and secondary metabolites.</title>
        <authorList>
            <person name="Sorensen T."/>
        </authorList>
    </citation>
    <scope>NUCLEOTIDE SEQUENCE [LARGE SCALE GENOMIC DNA]</scope>
    <source>
        <strain evidence="1 2">CBS 117206</strain>
    </source>
</reference>
<comment type="caution">
    <text evidence="1">The sequence shown here is derived from an EMBL/GenBank/DDBJ whole genome shotgun (WGS) entry which is preliminary data.</text>
</comment>
<protein>
    <recommendedName>
        <fullName evidence="3">Sulfotransferase family protein</fullName>
    </recommendedName>
</protein>
<dbReference type="PANTHER" id="PTHR36978">
    <property type="entry name" value="P-LOOP CONTAINING NUCLEOTIDE TRIPHOSPHATE HYDROLASE"/>
    <property type="match status" value="1"/>
</dbReference>
<proteinExistence type="predicted"/>
<dbReference type="SUPFAM" id="SSF52540">
    <property type="entry name" value="P-loop containing nucleoside triphosphate hydrolases"/>
    <property type="match status" value="1"/>
</dbReference>
<gene>
    <name evidence="1" type="ORF">PG999_000689</name>
</gene>
<evidence type="ECO:0000313" key="1">
    <source>
        <dbReference type="EMBL" id="KAK8132516.1"/>
    </source>
</evidence>
<sequence length="445" mass="49689">MGGSLSKPDPSRSTLEVVGAGYSRTGTSSMQLALERLVDGPIYHGGTQIWLSGDDKRTKLWALACDAKFVQHDAALTRKLVREAVRGYAGLVDIPGIWFVPELVELFPDVRVVLNTREPEQWWPSFSSLLDHLPPLFGLLTAPHPSIRWIPGGIFRGFRLSVDELLVANGSDAGVYGPQILELYQNDIIKTVPKEQLVVMEVKDGWKPLAEFLKKPVPEEDFPRVNEKAALDRQANAILTKLNSIHPRALRLGQMFMPFPPETPPPSSTKQKLQVGHGYRVFSWPRPRPRPVVGLYSRDRRFQSSPRGERDHRRVLEVKVDELLQGLVRLPGREVPCECLVVALADRPFHGNEKEVQRAPDIERTRHERRDGVAEVGVVLLKLATIANVRVFEEVGICPRDGDLLVVGIREYCIPAELQDGVARQAGLCHEAAHDQSNPPSGVYS</sequence>
<dbReference type="InterPro" id="IPR040632">
    <property type="entry name" value="Sulfotransfer_4"/>
</dbReference>